<dbReference type="RefSeq" id="XP_008612379.1">
    <property type="nucleotide sequence ID" value="XM_008614157.1"/>
</dbReference>
<dbReference type="AlphaFoldDB" id="T0RUP0"/>
<reference evidence="4 5" key="1">
    <citation type="submission" date="2012-04" db="EMBL/GenBank/DDBJ databases">
        <title>The Genome Sequence of Saprolegnia declina VS20.</title>
        <authorList>
            <consortium name="The Broad Institute Genome Sequencing Platform"/>
            <person name="Russ C."/>
            <person name="Nusbaum C."/>
            <person name="Tyler B."/>
            <person name="van West P."/>
            <person name="Dieguez-Uribeondo J."/>
            <person name="de Bruijn I."/>
            <person name="Tripathy S."/>
            <person name="Jiang R."/>
            <person name="Young S.K."/>
            <person name="Zeng Q."/>
            <person name="Gargeya S."/>
            <person name="Fitzgerald M."/>
            <person name="Haas B."/>
            <person name="Abouelleil A."/>
            <person name="Alvarado L."/>
            <person name="Arachchi H.M."/>
            <person name="Berlin A."/>
            <person name="Chapman S.B."/>
            <person name="Goldberg J."/>
            <person name="Griggs A."/>
            <person name="Gujja S."/>
            <person name="Hansen M."/>
            <person name="Howarth C."/>
            <person name="Imamovic A."/>
            <person name="Larimer J."/>
            <person name="McCowen C."/>
            <person name="Montmayeur A."/>
            <person name="Murphy C."/>
            <person name="Neiman D."/>
            <person name="Pearson M."/>
            <person name="Priest M."/>
            <person name="Roberts A."/>
            <person name="Saif S."/>
            <person name="Shea T."/>
            <person name="Sisk P."/>
            <person name="Sykes S."/>
            <person name="Wortman J."/>
            <person name="Nusbaum C."/>
            <person name="Birren B."/>
        </authorList>
    </citation>
    <scope>NUCLEOTIDE SEQUENCE [LARGE SCALE GENOMIC DNA]</scope>
    <source>
        <strain evidence="4 5">VS20</strain>
    </source>
</reference>
<dbReference type="PROSITE" id="PS50105">
    <property type="entry name" value="SAM_DOMAIN"/>
    <property type="match status" value="1"/>
</dbReference>
<dbReference type="SUPFAM" id="SSF47769">
    <property type="entry name" value="SAM/Pointed domain"/>
    <property type="match status" value="1"/>
</dbReference>
<accession>T0RUP0</accession>
<dbReference type="Proteomes" id="UP000030762">
    <property type="component" value="Unassembled WGS sequence"/>
</dbReference>
<evidence type="ECO:0000313" key="4">
    <source>
        <dbReference type="EMBL" id="EQC34067.1"/>
    </source>
</evidence>
<dbReference type="PROSITE" id="PS50104">
    <property type="entry name" value="TIR"/>
    <property type="match status" value="1"/>
</dbReference>
<proteinExistence type="predicted"/>
<dbReference type="Pfam" id="PF13676">
    <property type="entry name" value="TIR_2"/>
    <property type="match status" value="1"/>
</dbReference>
<dbReference type="Gene3D" id="1.10.150.50">
    <property type="entry name" value="Transcription Factor, Ets-1"/>
    <property type="match status" value="1"/>
</dbReference>
<dbReference type="InterPro" id="IPR035897">
    <property type="entry name" value="Toll_tir_struct_dom_sf"/>
</dbReference>
<sequence length="536" mass="58564">MGAGASIQGLSAADVAAEVERLGEAYHEYAPLFTRNGVDGAILQRLSDTDLDNLLVDLGVSSALHRKILLLHLSKIKTVPTASSSSSLDMNDGRILVHRSTPSLAPAQVLSQLFAYQGIHLIDPDDLASVVAKIVPLVKPVSAQDEYDCFISYRVASEKEVAEKLYLHLKTKGYEPFLDRMSLKNAEPWKDGFLRGLGHSHLFVALVSEAGLEKARDRTQNHHEDNLLLEYEVALEIATAGRLNVLPIYVAASNNGNFVKFQGFNPDLYAPTLDPEDATNRRTSVPIAVSSNLSDAIKRRQSEMPASRSLQPIPSDDAAGADASVNRKVSLSETMTTNFEDLVATLYTDVYDDVFDALEKIFGIVQRSKYAIKFALANGWVALIHVLCHEKMDELQKDYAAGALSFIAPALVLQPDGGSDGVWAAIEESLEAHHAELIEKALGHGSAMQKQYIAVTLMHLCERDHLRDVLRMSEELQLVLEELKPKGSQVQAHACSIVLMRCFPPTEPSASDEVVAADAIIEESPVETEPEPIPTV</sequence>
<dbReference type="Gene3D" id="3.40.50.10140">
    <property type="entry name" value="Toll/interleukin-1 receptor homology (TIR) domain"/>
    <property type="match status" value="1"/>
</dbReference>
<keyword evidence="5" id="KW-1185">Reference proteome</keyword>
<gene>
    <name evidence="4" type="ORF">SDRG_08280</name>
</gene>
<dbReference type="OrthoDB" id="61437at2759"/>
<evidence type="ECO:0000256" key="1">
    <source>
        <dbReference type="SAM" id="MobiDB-lite"/>
    </source>
</evidence>
<evidence type="ECO:0000313" key="5">
    <source>
        <dbReference type="Proteomes" id="UP000030762"/>
    </source>
</evidence>
<protein>
    <submittedName>
        <fullName evidence="4">Uncharacterized protein</fullName>
    </submittedName>
</protein>
<dbReference type="SUPFAM" id="SSF52200">
    <property type="entry name" value="Toll/Interleukin receptor TIR domain"/>
    <property type="match status" value="1"/>
</dbReference>
<dbReference type="OMA" id="AHACSIV"/>
<dbReference type="STRING" id="1156394.T0RUP0"/>
<dbReference type="VEuPathDB" id="FungiDB:SDRG_08280"/>
<feature type="region of interest" description="Disordered" evidence="1">
    <location>
        <begin position="300"/>
        <end position="321"/>
    </location>
</feature>
<feature type="domain" description="TIR" evidence="2">
    <location>
        <begin position="145"/>
        <end position="285"/>
    </location>
</feature>
<dbReference type="SMART" id="SM00454">
    <property type="entry name" value="SAM"/>
    <property type="match status" value="1"/>
</dbReference>
<feature type="domain" description="SAM" evidence="3">
    <location>
        <begin position="10"/>
        <end position="79"/>
    </location>
</feature>
<dbReference type="EMBL" id="JH767156">
    <property type="protein sequence ID" value="EQC34067.1"/>
    <property type="molecule type" value="Genomic_DNA"/>
</dbReference>
<dbReference type="Pfam" id="PF07647">
    <property type="entry name" value="SAM_2"/>
    <property type="match status" value="1"/>
</dbReference>
<dbReference type="GeneID" id="19949007"/>
<dbReference type="InterPro" id="IPR001660">
    <property type="entry name" value="SAM"/>
</dbReference>
<evidence type="ECO:0000259" key="3">
    <source>
        <dbReference type="PROSITE" id="PS50105"/>
    </source>
</evidence>
<dbReference type="InParanoid" id="T0RUP0"/>
<organism evidence="4 5">
    <name type="scientific">Saprolegnia diclina (strain VS20)</name>
    <dbReference type="NCBI Taxonomy" id="1156394"/>
    <lineage>
        <taxon>Eukaryota</taxon>
        <taxon>Sar</taxon>
        <taxon>Stramenopiles</taxon>
        <taxon>Oomycota</taxon>
        <taxon>Saprolegniomycetes</taxon>
        <taxon>Saprolegniales</taxon>
        <taxon>Saprolegniaceae</taxon>
        <taxon>Saprolegnia</taxon>
    </lineage>
</organism>
<dbReference type="GO" id="GO:0007165">
    <property type="term" value="P:signal transduction"/>
    <property type="evidence" value="ECO:0007669"/>
    <property type="project" value="InterPro"/>
</dbReference>
<dbReference type="InterPro" id="IPR013761">
    <property type="entry name" value="SAM/pointed_sf"/>
</dbReference>
<evidence type="ECO:0000259" key="2">
    <source>
        <dbReference type="PROSITE" id="PS50104"/>
    </source>
</evidence>
<name>T0RUP0_SAPDV</name>
<dbReference type="InterPro" id="IPR000157">
    <property type="entry name" value="TIR_dom"/>
</dbReference>